<dbReference type="Proteomes" id="UP001501444">
    <property type="component" value="Unassembled WGS sequence"/>
</dbReference>
<name>A0ABN3FXL4_9ACTN</name>
<comment type="caution">
    <text evidence="2">The sequence shown here is derived from an EMBL/GenBank/DDBJ whole genome shotgun (WGS) entry which is preliminary data.</text>
</comment>
<protein>
    <submittedName>
        <fullName evidence="2">ABC transporter family substrate-binding protein</fullName>
    </submittedName>
</protein>
<dbReference type="PANTHER" id="PTHR30290:SF65">
    <property type="entry name" value="MONOACYL PHOSPHATIDYLINOSITOL TETRAMANNOSIDE-BINDING PROTEIN LPQW-RELATED"/>
    <property type="match status" value="1"/>
</dbReference>
<dbReference type="Gene3D" id="3.40.190.10">
    <property type="entry name" value="Periplasmic binding protein-like II"/>
    <property type="match status" value="1"/>
</dbReference>
<feature type="domain" description="Solute-binding protein family 5" evidence="1">
    <location>
        <begin position="90"/>
        <end position="459"/>
    </location>
</feature>
<dbReference type="SUPFAM" id="SSF53850">
    <property type="entry name" value="Periplasmic binding protein-like II"/>
    <property type="match status" value="1"/>
</dbReference>
<dbReference type="InterPro" id="IPR030678">
    <property type="entry name" value="Peptide/Ni-bd"/>
</dbReference>
<dbReference type="InterPro" id="IPR000914">
    <property type="entry name" value="SBP_5_dom"/>
</dbReference>
<dbReference type="PROSITE" id="PS51257">
    <property type="entry name" value="PROKAR_LIPOPROTEIN"/>
    <property type="match status" value="1"/>
</dbReference>
<gene>
    <name evidence="2" type="ORF">GCM10010170_021830</name>
</gene>
<dbReference type="CDD" id="cd08501">
    <property type="entry name" value="PBP2_Lpqw"/>
    <property type="match status" value="1"/>
</dbReference>
<reference evidence="2 3" key="1">
    <citation type="journal article" date="2019" name="Int. J. Syst. Evol. Microbiol.">
        <title>The Global Catalogue of Microorganisms (GCM) 10K type strain sequencing project: providing services to taxonomists for standard genome sequencing and annotation.</title>
        <authorList>
            <consortium name="The Broad Institute Genomics Platform"/>
            <consortium name="The Broad Institute Genome Sequencing Center for Infectious Disease"/>
            <person name="Wu L."/>
            <person name="Ma J."/>
        </authorList>
    </citation>
    <scope>NUCLEOTIDE SEQUENCE [LARGE SCALE GENOMIC DNA]</scope>
    <source>
        <strain evidence="2 3">JCM 3272</strain>
    </source>
</reference>
<dbReference type="EMBL" id="BAAARV010000019">
    <property type="protein sequence ID" value="GAA2339577.1"/>
    <property type="molecule type" value="Genomic_DNA"/>
</dbReference>
<evidence type="ECO:0000259" key="1">
    <source>
        <dbReference type="Pfam" id="PF00496"/>
    </source>
</evidence>
<sequence length="556" mass="60074">MKSTRQFVAVAALAAVVVSGCSKISNDVSTDASSIAVADGGKLTLAASSPMVDWNPLSAAGDTTGQRQQQWPFYPHPFLTNPDTTVVPNKALLESAEVVSTSPMKVEYKLQQKAVWSDGTPITGKDFEYTQAVQDPKKCAACKAAFTEGYSKITSIETSGDGKTVTMTYAEPFAAWQTLFNYILPAHVAESYGDLATSFNTGFTKNPPKVSGGPYVLKDYQDGVSMTMVKNPKWYGEPAHLDTITTRYISSQGAQITALQNGEVDFVYQNPTLDTVNQVKAMNGMKVLLGSTLTYYHLGMKTTGDVMADPALRRAIATAVNLDDMRKRTVGQYAPDLVTMKSSAYVPGQKVGDVPAYHDNTDELNIGKGDTKAALEILQNAGYKVTDGKLILPDGKPLRDLKLLTLSTDVLRMELAQIAQSQLKQLGITIVIDPADSARYSPALRQGSFDLMATGTALDLGALSLQQWYGTGAARSFGYSSAEADKLFAEAAAELDPAKQVALMNQIDKVLLADGVVMPLFASPQMAVYRDKYTNIFINPSKYGTTMNVEQWGLRK</sequence>
<dbReference type="InterPro" id="IPR039424">
    <property type="entry name" value="SBP_5"/>
</dbReference>
<dbReference type="PIRSF" id="PIRSF002741">
    <property type="entry name" value="MppA"/>
    <property type="match status" value="1"/>
</dbReference>
<dbReference type="PANTHER" id="PTHR30290">
    <property type="entry name" value="PERIPLASMIC BINDING COMPONENT OF ABC TRANSPORTER"/>
    <property type="match status" value="1"/>
</dbReference>
<dbReference type="Pfam" id="PF00496">
    <property type="entry name" value="SBP_bac_5"/>
    <property type="match status" value="1"/>
</dbReference>
<proteinExistence type="predicted"/>
<evidence type="ECO:0000313" key="3">
    <source>
        <dbReference type="Proteomes" id="UP001501444"/>
    </source>
</evidence>
<evidence type="ECO:0000313" key="2">
    <source>
        <dbReference type="EMBL" id="GAA2339577.1"/>
    </source>
</evidence>
<accession>A0ABN3FXL4</accession>
<dbReference type="Gene3D" id="3.10.105.10">
    <property type="entry name" value="Dipeptide-binding Protein, Domain 3"/>
    <property type="match status" value="1"/>
</dbReference>
<organism evidence="2 3">
    <name type="scientific">Dactylosporangium salmoneum</name>
    <dbReference type="NCBI Taxonomy" id="53361"/>
    <lineage>
        <taxon>Bacteria</taxon>
        <taxon>Bacillati</taxon>
        <taxon>Actinomycetota</taxon>
        <taxon>Actinomycetes</taxon>
        <taxon>Micromonosporales</taxon>
        <taxon>Micromonosporaceae</taxon>
        <taxon>Dactylosporangium</taxon>
    </lineage>
</organism>
<dbReference type="RefSeq" id="WP_344612185.1">
    <property type="nucleotide sequence ID" value="NZ_BAAARV010000019.1"/>
</dbReference>
<keyword evidence="3" id="KW-1185">Reference proteome</keyword>